<dbReference type="NCBIfam" id="NF042914">
    <property type="entry name" value="SAV915_dom"/>
    <property type="match status" value="1"/>
</dbReference>
<protein>
    <recommendedName>
        <fullName evidence="3">SseB protein N-terminal domain-containing protein</fullName>
    </recommendedName>
</protein>
<dbReference type="Proteomes" id="UP000184111">
    <property type="component" value="Unassembled WGS sequence"/>
</dbReference>
<evidence type="ECO:0000313" key="1">
    <source>
        <dbReference type="EMBL" id="SHM61858.1"/>
    </source>
</evidence>
<organism evidence="1 2">
    <name type="scientific">Actinacidiphila paucisporea</name>
    <dbReference type="NCBI Taxonomy" id="310782"/>
    <lineage>
        <taxon>Bacteria</taxon>
        <taxon>Bacillati</taxon>
        <taxon>Actinomycetota</taxon>
        <taxon>Actinomycetes</taxon>
        <taxon>Kitasatosporales</taxon>
        <taxon>Streptomycetaceae</taxon>
        <taxon>Actinacidiphila</taxon>
    </lineage>
</organism>
<reference evidence="1 2" key="1">
    <citation type="submission" date="2016-11" db="EMBL/GenBank/DDBJ databases">
        <authorList>
            <person name="Jaros S."/>
            <person name="Januszkiewicz K."/>
            <person name="Wedrychowicz H."/>
        </authorList>
    </citation>
    <scope>NUCLEOTIDE SEQUENCE [LARGE SCALE GENOMIC DNA]</scope>
    <source>
        <strain evidence="1 2">CGMCC 4.2025</strain>
    </source>
</reference>
<accession>A0A1M7K9E6</accession>
<sequence length="99" mass="10477">MGSRGAGYGEAMNGFRPLYVPVRRGPAGLVVRLWRTPAGTRTAVAFTTDQRLRAALGPCQDWIRLSESALRRLAEPLGSTALTVDPLLFGRAAALGAPG</sequence>
<evidence type="ECO:0000313" key="2">
    <source>
        <dbReference type="Proteomes" id="UP000184111"/>
    </source>
</evidence>
<gene>
    <name evidence="1" type="ORF">SAMN05216499_112190</name>
</gene>
<dbReference type="InterPro" id="IPR049975">
    <property type="entry name" value="SAV_915-like_dom"/>
</dbReference>
<proteinExistence type="predicted"/>
<keyword evidence="2" id="KW-1185">Reference proteome</keyword>
<dbReference type="EMBL" id="FRBI01000012">
    <property type="protein sequence ID" value="SHM61858.1"/>
    <property type="molecule type" value="Genomic_DNA"/>
</dbReference>
<evidence type="ECO:0008006" key="3">
    <source>
        <dbReference type="Google" id="ProtNLM"/>
    </source>
</evidence>
<dbReference type="AlphaFoldDB" id="A0A1M7K9E6"/>
<name>A0A1M7K9E6_9ACTN</name>